<protein>
    <submittedName>
        <fullName evidence="1">Phage head closure protein</fullName>
    </submittedName>
</protein>
<comment type="caution">
    <text evidence="1">The sequence shown here is derived from an EMBL/GenBank/DDBJ whole genome shotgun (WGS) entry which is preliminary data.</text>
</comment>
<keyword evidence="2" id="KW-1185">Reference proteome</keyword>
<dbReference type="EMBL" id="JBBAXC010000026">
    <property type="protein sequence ID" value="MEI5909457.1"/>
    <property type="molecule type" value="Genomic_DNA"/>
</dbReference>
<dbReference type="RefSeq" id="WP_336588900.1">
    <property type="nucleotide sequence ID" value="NZ_JBBAXC010000026.1"/>
</dbReference>
<dbReference type="Proteomes" id="UP001312865">
    <property type="component" value="Unassembled WGS sequence"/>
</dbReference>
<dbReference type="InterPro" id="IPR038666">
    <property type="entry name" value="SSP1_head-tail_sf"/>
</dbReference>
<gene>
    <name evidence="1" type="ORF">WAK64_20725</name>
</gene>
<name>A0ABU8HJJ3_9BACI</name>
<sequence length="101" mass="11864">MFNNHELTLLVMSEGYMNEDDIWIEGELTPSKTVLADVQPYTRELAYKEYGYDSNVQYRAYMDYDSVFTEGEKVLLDGKQYVIKKLIAWDEEYQELLLDGA</sequence>
<dbReference type="NCBIfam" id="TIGR01563">
    <property type="entry name" value="gp16_SPP1"/>
    <property type="match status" value="1"/>
</dbReference>
<dbReference type="InterPro" id="IPR008767">
    <property type="entry name" value="Phage_SPP1_head-tail_adaptor"/>
</dbReference>
<dbReference type="Gene3D" id="2.40.10.270">
    <property type="entry name" value="Bacteriophage SPP1 head-tail adaptor protein"/>
    <property type="match status" value="1"/>
</dbReference>
<organism evidence="1 2">
    <name type="scientific">Bacillus spongiae</name>
    <dbReference type="NCBI Taxonomy" id="2683610"/>
    <lineage>
        <taxon>Bacteria</taxon>
        <taxon>Bacillati</taxon>
        <taxon>Bacillota</taxon>
        <taxon>Bacilli</taxon>
        <taxon>Bacillales</taxon>
        <taxon>Bacillaceae</taxon>
        <taxon>Bacillus</taxon>
    </lineage>
</organism>
<evidence type="ECO:0000313" key="1">
    <source>
        <dbReference type="EMBL" id="MEI5909457.1"/>
    </source>
</evidence>
<reference evidence="1 2" key="1">
    <citation type="journal article" date="2018" name="J. Microbiol.">
        <title>Bacillus spongiae sp. nov., isolated from sponge of Jeju Island.</title>
        <authorList>
            <person name="Lee G.E."/>
            <person name="Im W.T."/>
            <person name="Park J.S."/>
        </authorList>
    </citation>
    <scope>NUCLEOTIDE SEQUENCE [LARGE SCALE GENOMIC DNA]</scope>
    <source>
        <strain evidence="1 2">135PIL107-10</strain>
    </source>
</reference>
<evidence type="ECO:0000313" key="2">
    <source>
        <dbReference type="Proteomes" id="UP001312865"/>
    </source>
</evidence>
<proteinExistence type="predicted"/>
<accession>A0ABU8HJJ3</accession>